<dbReference type="InterPro" id="IPR007809">
    <property type="entry name" value="FlgN-like"/>
</dbReference>
<name>A0A150LXD4_9BACL</name>
<dbReference type="Pfam" id="PF05130">
    <property type="entry name" value="FlgN"/>
    <property type="match status" value="1"/>
</dbReference>
<dbReference type="AlphaFoldDB" id="A0A150LXD4"/>
<evidence type="ECO:0008006" key="4">
    <source>
        <dbReference type="Google" id="ProtNLM"/>
    </source>
</evidence>
<dbReference type="GeneID" id="301193224"/>
<keyword evidence="1" id="KW-1005">Bacterial flagellum biogenesis</keyword>
<comment type="caution">
    <text evidence="2">The sequence shown here is derived from an EMBL/GenBank/DDBJ whole genome shotgun (WGS) entry which is preliminary data.</text>
</comment>
<evidence type="ECO:0000313" key="2">
    <source>
        <dbReference type="EMBL" id="KYD16917.1"/>
    </source>
</evidence>
<proteinExistence type="predicted"/>
<dbReference type="STRING" id="81408.B4119_3615"/>
<dbReference type="Gene3D" id="1.20.58.300">
    <property type="entry name" value="FlgN-like"/>
    <property type="match status" value="1"/>
</dbReference>
<protein>
    <recommendedName>
        <fullName evidence="4">FlgN protein</fullName>
    </recommendedName>
</protein>
<dbReference type="GO" id="GO:0044780">
    <property type="term" value="P:bacterial-type flagellum assembly"/>
    <property type="evidence" value="ECO:0007669"/>
    <property type="project" value="InterPro"/>
</dbReference>
<evidence type="ECO:0000313" key="3">
    <source>
        <dbReference type="Proteomes" id="UP000075455"/>
    </source>
</evidence>
<reference evidence="2 3" key="1">
    <citation type="submission" date="2016-01" db="EMBL/GenBank/DDBJ databases">
        <title>Draft Genome Sequences of Seven Thermophilic Sporeformers Isolated from Foods.</title>
        <authorList>
            <person name="Berendsen E.M."/>
            <person name="Wells-Bennik M.H."/>
            <person name="Krawcyk A.O."/>
            <person name="De Jong A."/>
            <person name="Holsappel S."/>
            <person name="Eijlander R.T."/>
            <person name="Kuipers O.P."/>
        </authorList>
    </citation>
    <scope>NUCLEOTIDE SEQUENCE [LARGE SCALE GENOMIC DNA]</scope>
    <source>
        <strain evidence="2 3">B4119</strain>
    </source>
</reference>
<accession>A0A150LXD4</accession>
<sequence length="158" mass="18496">MMRFAELISILQAHVKLHESLYKLAERKTEALKKNDIDALSTLMKDEQKHIFAIRQLEEQRIGWLKKTFPNETVTITRCLELADETEREQLRQWHGRLTEAITRLKQVNELNKQLLEQSLQFVTAMLDVMMPSAQPIAYNKANEYEAPPNRSIFESKA</sequence>
<gene>
    <name evidence="2" type="ORF">B4119_3615</name>
</gene>
<dbReference type="SUPFAM" id="SSF140566">
    <property type="entry name" value="FlgN-like"/>
    <property type="match status" value="1"/>
</dbReference>
<evidence type="ECO:0000256" key="1">
    <source>
        <dbReference type="ARBA" id="ARBA00022795"/>
    </source>
</evidence>
<organism evidence="2 3">
    <name type="scientific">Saccharococcus caldoxylosilyticus</name>
    <dbReference type="NCBI Taxonomy" id="81408"/>
    <lineage>
        <taxon>Bacteria</taxon>
        <taxon>Bacillati</taxon>
        <taxon>Bacillota</taxon>
        <taxon>Bacilli</taxon>
        <taxon>Bacillales</taxon>
        <taxon>Anoxybacillaceae</taxon>
        <taxon>Saccharococcus</taxon>
    </lineage>
</organism>
<dbReference type="RefSeq" id="WP_235605537.1">
    <property type="nucleotide sequence ID" value="NZ_CP040553.1"/>
</dbReference>
<dbReference type="Proteomes" id="UP000075455">
    <property type="component" value="Unassembled WGS sequence"/>
</dbReference>
<dbReference type="EMBL" id="LQYS01000027">
    <property type="protein sequence ID" value="KYD16917.1"/>
    <property type="molecule type" value="Genomic_DNA"/>
</dbReference>
<dbReference type="PATRIC" id="fig|81408.3.peg.2731"/>
<dbReference type="InterPro" id="IPR036679">
    <property type="entry name" value="FlgN-like_sf"/>
</dbReference>